<keyword evidence="6" id="KW-1185">Reference proteome</keyword>
<dbReference type="InterPro" id="IPR011006">
    <property type="entry name" value="CheY-like_superfamily"/>
</dbReference>
<keyword evidence="1" id="KW-0547">Nucleotide-binding</keyword>
<feature type="non-terminal residue" evidence="5">
    <location>
        <position position="1"/>
    </location>
</feature>
<evidence type="ECO:0000313" key="5">
    <source>
        <dbReference type="EMBL" id="MCM2374580.1"/>
    </source>
</evidence>
<sequence>VLVDGYVLLLSQVSMSDRNFQELPRILIIDDQWGSGRASGKQNELRRAQCKWFGLVDETGDHDGKVTTVSDPVARATFCRGQLPQCSRVGDVVKNDIEGALETVRQGWECEPRDRWACVFVDMEFPTGEVTKVSSQDEPGAPVGCDRDRQPETYFGLELIRAIRSRFPDIPVVILSSKEKDKGKIDELYSQLGVKEFLPKSANKEKFRQCIFDLGLIPDEMGCIAGRSLSLHKALKMARLVGQSRANVMILGETGTGKELLAEYVMRWSRPSIAGPQIRTSCANFSENLAQSELFGHRKGAFTDAKTDRVGVIEAANQGDLFLDELGALPPTVQSKLLRVMESRQLVPFGGEEGKPIDIDVRFIAATNENLRAMVDNAEFRHDLLPRFNVVTLELPPLRERMEDLPVIVNLLINQLDRNRETPRRISSDLIEHLQTYDWPDNIRGLKNAIERAIVLAPRADRLTPDDIPLPQRKTQASAPQSPTKRPATDSTQPDQQPAADVATQPSQTIAPATVDSLIDHIESFQFDGRPRAELDGKWPKLQDAFARLIARYFEAALIANPKTTYNDNDERTIEPNVAESYRLVTGEDVPRNNKTKARRLFEWPLKFSEEAAQEFYTEETELGKSVAKKPANSKS</sequence>
<dbReference type="Gene3D" id="3.40.50.300">
    <property type="entry name" value="P-loop containing nucleotide triphosphate hydrolases"/>
    <property type="match status" value="1"/>
</dbReference>
<evidence type="ECO:0000256" key="1">
    <source>
        <dbReference type="ARBA" id="ARBA00022741"/>
    </source>
</evidence>
<evidence type="ECO:0000256" key="3">
    <source>
        <dbReference type="SAM" id="MobiDB-lite"/>
    </source>
</evidence>
<dbReference type="InterPro" id="IPR058031">
    <property type="entry name" value="AAA_lid_NorR"/>
</dbReference>
<dbReference type="Gene3D" id="3.40.50.2300">
    <property type="match status" value="1"/>
</dbReference>
<proteinExistence type="predicted"/>
<evidence type="ECO:0000256" key="2">
    <source>
        <dbReference type="ARBA" id="ARBA00022840"/>
    </source>
</evidence>
<dbReference type="SUPFAM" id="SSF52172">
    <property type="entry name" value="CheY-like"/>
    <property type="match status" value="1"/>
</dbReference>
<dbReference type="Proteomes" id="UP001202961">
    <property type="component" value="Unassembled WGS sequence"/>
</dbReference>
<accession>A0ABT0UCD5</accession>
<dbReference type="EMBL" id="JAMQBK010000090">
    <property type="protein sequence ID" value="MCM2374580.1"/>
    <property type="molecule type" value="Genomic_DNA"/>
</dbReference>
<feature type="region of interest" description="Disordered" evidence="3">
    <location>
        <begin position="464"/>
        <end position="507"/>
    </location>
</feature>
<dbReference type="InterPro" id="IPR027417">
    <property type="entry name" value="P-loop_NTPase"/>
</dbReference>
<name>A0ABT0UCD5_9BACT</name>
<dbReference type="RefSeq" id="WP_250932491.1">
    <property type="nucleotide sequence ID" value="NZ_JAMQBK010000090.1"/>
</dbReference>
<keyword evidence="2" id="KW-0067">ATP-binding</keyword>
<feature type="compositionally biased region" description="Polar residues" evidence="3">
    <location>
        <begin position="473"/>
        <end position="496"/>
    </location>
</feature>
<dbReference type="CDD" id="cd00009">
    <property type="entry name" value="AAA"/>
    <property type="match status" value="1"/>
</dbReference>
<evidence type="ECO:0000313" key="6">
    <source>
        <dbReference type="Proteomes" id="UP001202961"/>
    </source>
</evidence>
<dbReference type="PANTHER" id="PTHR32071:SF14">
    <property type="entry name" value="TRANSCRIPTIONAL REGULATORY PROTEIN RTCR"/>
    <property type="match status" value="1"/>
</dbReference>
<protein>
    <submittedName>
        <fullName evidence="5">Sigma 54-interacting transcriptional regulator</fullName>
    </submittedName>
</protein>
<comment type="caution">
    <text evidence="5">The sequence shown here is derived from an EMBL/GenBank/DDBJ whole genome shotgun (WGS) entry which is preliminary data.</text>
</comment>
<dbReference type="PROSITE" id="PS00675">
    <property type="entry name" value="SIGMA54_INTERACT_1"/>
    <property type="match status" value="1"/>
</dbReference>
<dbReference type="InterPro" id="IPR025662">
    <property type="entry name" value="Sigma_54_int_dom_ATP-bd_1"/>
</dbReference>
<evidence type="ECO:0000259" key="4">
    <source>
        <dbReference type="PROSITE" id="PS50045"/>
    </source>
</evidence>
<organism evidence="5 6">
    <name type="scientific">Aporhodopirellula aestuarii</name>
    <dbReference type="NCBI Taxonomy" id="2950107"/>
    <lineage>
        <taxon>Bacteria</taxon>
        <taxon>Pseudomonadati</taxon>
        <taxon>Planctomycetota</taxon>
        <taxon>Planctomycetia</taxon>
        <taxon>Pirellulales</taxon>
        <taxon>Pirellulaceae</taxon>
        <taxon>Aporhodopirellula</taxon>
    </lineage>
</organism>
<dbReference type="Gene3D" id="1.10.8.60">
    <property type="match status" value="1"/>
</dbReference>
<gene>
    <name evidence="5" type="ORF">NB063_28500</name>
</gene>
<dbReference type="Pfam" id="PF25601">
    <property type="entry name" value="AAA_lid_14"/>
    <property type="match status" value="1"/>
</dbReference>
<feature type="domain" description="Sigma-54 factor interaction" evidence="4">
    <location>
        <begin position="224"/>
        <end position="455"/>
    </location>
</feature>
<dbReference type="PANTHER" id="PTHR32071">
    <property type="entry name" value="TRANSCRIPTIONAL REGULATORY PROTEIN"/>
    <property type="match status" value="1"/>
</dbReference>
<dbReference type="InterPro" id="IPR003593">
    <property type="entry name" value="AAA+_ATPase"/>
</dbReference>
<reference evidence="5 6" key="1">
    <citation type="journal article" date="2022" name="Syst. Appl. Microbiol.">
        <title>Rhodopirellula aestuarii sp. nov., a novel member of the genus Rhodopirellula isolated from brackish sediments collected in the Tagus River estuary, Portugal.</title>
        <authorList>
            <person name="Vitorino I.R."/>
            <person name="Klimek D."/>
            <person name="Calusinska M."/>
            <person name="Lobo-da-Cunha A."/>
            <person name="Vasconcelos V."/>
            <person name="Lage O.M."/>
        </authorList>
    </citation>
    <scope>NUCLEOTIDE SEQUENCE [LARGE SCALE GENOMIC DNA]</scope>
    <source>
        <strain evidence="5 6">ICT_H3.1</strain>
    </source>
</reference>
<dbReference type="SUPFAM" id="SSF52540">
    <property type="entry name" value="P-loop containing nucleoside triphosphate hydrolases"/>
    <property type="match status" value="1"/>
</dbReference>
<dbReference type="PROSITE" id="PS50045">
    <property type="entry name" value="SIGMA54_INTERACT_4"/>
    <property type="match status" value="1"/>
</dbReference>
<dbReference type="SMART" id="SM00382">
    <property type="entry name" value="AAA"/>
    <property type="match status" value="1"/>
</dbReference>
<dbReference type="InterPro" id="IPR002078">
    <property type="entry name" value="Sigma_54_int"/>
</dbReference>
<dbReference type="Pfam" id="PF00158">
    <property type="entry name" value="Sigma54_activat"/>
    <property type="match status" value="1"/>
</dbReference>